<sequence>MNLIFKPQGLLLLLGLLFVSNAGGANRSIALHAETWDMARHGEALLKVAQLAQIVNEWQKSRQQKIQLRYPGGEEGELWVEELKDWLVSLGIPSANIELAPGSDAQDVINMALTKTVENK</sequence>
<evidence type="ECO:0000313" key="1">
    <source>
        <dbReference type="EMBL" id="VAW61474.1"/>
    </source>
</evidence>
<protein>
    <submittedName>
        <fullName evidence="1">Uncharacterized protein</fullName>
    </submittedName>
</protein>
<dbReference type="EMBL" id="UOFJ01000041">
    <property type="protein sequence ID" value="VAW61474.1"/>
    <property type="molecule type" value="Genomic_DNA"/>
</dbReference>
<accession>A0A3B0XYX1</accession>
<name>A0A3B0XYX1_9ZZZZ</name>
<gene>
    <name evidence="1" type="ORF">MNBD_GAMMA10-846</name>
</gene>
<proteinExistence type="predicted"/>
<reference evidence="1" key="1">
    <citation type="submission" date="2018-06" db="EMBL/GenBank/DDBJ databases">
        <authorList>
            <person name="Zhirakovskaya E."/>
        </authorList>
    </citation>
    <scope>NUCLEOTIDE SEQUENCE</scope>
</reference>
<organism evidence="1">
    <name type="scientific">hydrothermal vent metagenome</name>
    <dbReference type="NCBI Taxonomy" id="652676"/>
    <lineage>
        <taxon>unclassified sequences</taxon>
        <taxon>metagenomes</taxon>
        <taxon>ecological metagenomes</taxon>
    </lineage>
</organism>
<dbReference type="AlphaFoldDB" id="A0A3B0XYX1"/>